<organism evidence="1 2">
    <name type="scientific">Naganishia onofrii</name>
    <dbReference type="NCBI Taxonomy" id="1851511"/>
    <lineage>
        <taxon>Eukaryota</taxon>
        <taxon>Fungi</taxon>
        <taxon>Dikarya</taxon>
        <taxon>Basidiomycota</taxon>
        <taxon>Agaricomycotina</taxon>
        <taxon>Tremellomycetes</taxon>
        <taxon>Filobasidiales</taxon>
        <taxon>Filobasidiaceae</taxon>
        <taxon>Naganishia</taxon>
    </lineage>
</organism>
<dbReference type="EMBL" id="JASBWV010000010">
    <property type="protein sequence ID" value="KAJ9124482.1"/>
    <property type="molecule type" value="Genomic_DNA"/>
</dbReference>
<accession>A0ACC2XMK1</accession>
<proteinExistence type="predicted"/>
<sequence>MTSRTPVNVQGALADSITPVTLPHTQLIDIALQHAGASVPFSTAEDDQKQETSGGEDERKGAGQGISKPNQSELGRGMFDEVEAMG</sequence>
<protein>
    <submittedName>
        <fullName evidence="1">Uncharacterized protein</fullName>
    </submittedName>
</protein>
<gene>
    <name evidence="1" type="ORF">QFC24_003273</name>
</gene>
<reference evidence="1" key="1">
    <citation type="submission" date="2023-04" db="EMBL/GenBank/DDBJ databases">
        <title>Draft Genome sequencing of Naganishia species isolated from polar environments using Oxford Nanopore Technology.</title>
        <authorList>
            <person name="Leo P."/>
            <person name="Venkateswaran K."/>
        </authorList>
    </citation>
    <scope>NUCLEOTIDE SEQUENCE</scope>
    <source>
        <strain evidence="1">DBVPG 5303</strain>
    </source>
</reference>
<evidence type="ECO:0000313" key="1">
    <source>
        <dbReference type="EMBL" id="KAJ9124482.1"/>
    </source>
</evidence>
<keyword evidence="2" id="KW-1185">Reference proteome</keyword>
<evidence type="ECO:0000313" key="2">
    <source>
        <dbReference type="Proteomes" id="UP001234202"/>
    </source>
</evidence>
<comment type="caution">
    <text evidence="1">The sequence shown here is derived from an EMBL/GenBank/DDBJ whole genome shotgun (WGS) entry which is preliminary data.</text>
</comment>
<dbReference type="Proteomes" id="UP001234202">
    <property type="component" value="Unassembled WGS sequence"/>
</dbReference>
<name>A0ACC2XMK1_9TREE</name>